<dbReference type="InterPro" id="IPR032675">
    <property type="entry name" value="LRR_dom_sf"/>
</dbReference>
<evidence type="ECO:0000256" key="2">
    <source>
        <dbReference type="ARBA" id="ARBA00022729"/>
    </source>
</evidence>
<accession>A0ABP8ECU3</accession>
<keyword evidence="3" id="KW-0677">Repeat</keyword>
<evidence type="ECO:0000313" key="6">
    <source>
        <dbReference type="EMBL" id="GAA4270060.1"/>
    </source>
</evidence>
<evidence type="ECO:0000256" key="1">
    <source>
        <dbReference type="ARBA" id="ARBA00022614"/>
    </source>
</evidence>
<dbReference type="Pfam" id="PF18962">
    <property type="entry name" value="Por_Secre_tail"/>
    <property type="match status" value="1"/>
</dbReference>
<proteinExistence type="predicted"/>
<dbReference type="NCBIfam" id="TIGR04183">
    <property type="entry name" value="Por_Secre_tail"/>
    <property type="match status" value="1"/>
</dbReference>
<comment type="caution">
    <text evidence="6">The sequence shown here is derived from an EMBL/GenBank/DDBJ whole genome shotgun (WGS) entry which is preliminary data.</text>
</comment>
<organism evidence="6 7">
    <name type="scientific">Hyunsoonleella aestuarii</name>
    <dbReference type="NCBI Taxonomy" id="912802"/>
    <lineage>
        <taxon>Bacteria</taxon>
        <taxon>Pseudomonadati</taxon>
        <taxon>Bacteroidota</taxon>
        <taxon>Flavobacteriia</taxon>
        <taxon>Flavobacteriales</taxon>
        <taxon>Flavobacteriaceae</taxon>
    </lineage>
</organism>
<reference evidence="7" key="1">
    <citation type="journal article" date="2019" name="Int. J. Syst. Evol. Microbiol.">
        <title>The Global Catalogue of Microorganisms (GCM) 10K type strain sequencing project: providing services to taxonomists for standard genome sequencing and annotation.</title>
        <authorList>
            <consortium name="The Broad Institute Genomics Platform"/>
            <consortium name="The Broad Institute Genome Sequencing Center for Infectious Disease"/>
            <person name="Wu L."/>
            <person name="Ma J."/>
        </authorList>
    </citation>
    <scope>NUCLEOTIDE SEQUENCE [LARGE SCALE GENOMIC DNA]</scope>
    <source>
        <strain evidence="7">JCM 17452</strain>
    </source>
</reference>
<dbReference type="PANTHER" id="PTHR47566:SF1">
    <property type="entry name" value="PROTEIN NUD1"/>
    <property type="match status" value="1"/>
</dbReference>
<gene>
    <name evidence="6" type="ORF">GCM10022257_21610</name>
</gene>
<dbReference type="InterPro" id="IPR052574">
    <property type="entry name" value="CDIRP"/>
</dbReference>
<name>A0ABP8ECU3_9FLAO</name>
<dbReference type="Gene3D" id="3.80.10.10">
    <property type="entry name" value="Ribonuclease Inhibitor"/>
    <property type="match status" value="1"/>
</dbReference>
<evidence type="ECO:0000256" key="3">
    <source>
        <dbReference type="ARBA" id="ARBA00022737"/>
    </source>
</evidence>
<dbReference type="SUPFAM" id="SSF52058">
    <property type="entry name" value="L domain-like"/>
    <property type="match status" value="1"/>
</dbReference>
<feature type="domain" description="Secretion system C-terminal sorting" evidence="5">
    <location>
        <begin position="398"/>
        <end position="464"/>
    </location>
</feature>
<evidence type="ECO:0000256" key="4">
    <source>
        <dbReference type="SAM" id="SignalP"/>
    </source>
</evidence>
<dbReference type="PANTHER" id="PTHR47566">
    <property type="match status" value="1"/>
</dbReference>
<dbReference type="InterPro" id="IPR026444">
    <property type="entry name" value="Secre_tail"/>
</dbReference>
<sequence length="467" mass="51523">MKTQLLFWALFLFVINLTYPQCPSAGYTCIIDSNFEGALITQGIDTEGTLDGRILTSDISTRTFLDVNRNGITDLTGIEDFIALEQLNCDWNNLVSLNLSNNSALRVLLCNNNQIENTLDLSANNALENVVCNNNKLTDLVLPSSPINLTQVFCQFNDLTTLDVTGAVNLDRLNFTQNTIPTINLANNTKLTRLFCSIAGLESLNLTTNVLLERVDCDRNLLTSLLLPNTATLNRLYCYGNNLTEIDAGELMGLEIFNCNSNFNLTTLTLPSTTTLRELYACCASLSNLDFSGNTSLQYLDLGINDFASLDVSMLNGLIWFWCNQNDLTYLNINNNSNDILGTFRAQDNLLTCIQVDDVVQANQATIDGDWVIDGGVNYSTSCPPLSTLEFNKEMISIYPNPTNNIMHLKLTTGANYSLINPLGKVVSKGELIAGENQINVTNLTNGIYFLKVKSVLGDLTKKVLKK</sequence>
<dbReference type="RefSeq" id="WP_139002440.1">
    <property type="nucleotide sequence ID" value="NZ_BAABAV010000002.1"/>
</dbReference>
<dbReference type="Proteomes" id="UP001500027">
    <property type="component" value="Unassembled WGS sequence"/>
</dbReference>
<feature type="chain" id="PRO_5045632534" description="Secretion system C-terminal sorting domain-containing protein" evidence="4">
    <location>
        <begin position="21"/>
        <end position="467"/>
    </location>
</feature>
<evidence type="ECO:0000313" key="7">
    <source>
        <dbReference type="Proteomes" id="UP001500027"/>
    </source>
</evidence>
<feature type="signal peptide" evidence="4">
    <location>
        <begin position="1"/>
        <end position="20"/>
    </location>
</feature>
<evidence type="ECO:0000259" key="5">
    <source>
        <dbReference type="Pfam" id="PF18962"/>
    </source>
</evidence>
<protein>
    <recommendedName>
        <fullName evidence="5">Secretion system C-terminal sorting domain-containing protein</fullName>
    </recommendedName>
</protein>
<keyword evidence="2 4" id="KW-0732">Signal</keyword>
<keyword evidence="1" id="KW-0433">Leucine-rich repeat</keyword>
<keyword evidence="7" id="KW-1185">Reference proteome</keyword>
<dbReference type="EMBL" id="BAABAV010000002">
    <property type="protein sequence ID" value="GAA4270060.1"/>
    <property type="molecule type" value="Genomic_DNA"/>
</dbReference>